<reference evidence="11 12" key="1">
    <citation type="submission" date="2017-04" db="EMBL/GenBank/DDBJ databases">
        <authorList>
            <person name="Afonso C.L."/>
            <person name="Miller P.J."/>
            <person name="Scott M.A."/>
            <person name="Spackman E."/>
            <person name="Goraichik I."/>
            <person name="Dimitrov K.M."/>
            <person name="Suarez D.L."/>
            <person name="Swayne D.E."/>
        </authorList>
    </citation>
    <scope>NUCLEOTIDE SEQUENCE [LARGE SCALE GENOMIC DNA]</scope>
    <source>
        <strain evidence="11 12">DSM 11622</strain>
    </source>
</reference>
<evidence type="ECO:0000256" key="5">
    <source>
        <dbReference type="ARBA" id="ARBA00031395"/>
    </source>
</evidence>
<dbReference type="InterPro" id="IPR022903">
    <property type="entry name" value="GcvT_bac"/>
</dbReference>
<accession>A0A1W1VVC2</accession>
<dbReference type="PANTHER" id="PTHR43757:SF2">
    <property type="entry name" value="AMINOMETHYLTRANSFERASE, MITOCHONDRIAL"/>
    <property type="match status" value="1"/>
</dbReference>
<evidence type="ECO:0000256" key="8">
    <source>
        <dbReference type="PIRSR" id="PIRSR006487-1"/>
    </source>
</evidence>
<comment type="catalytic activity">
    <reaction evidence="6 7">
        <text>N(6)-[(R)-S(8)-aminomethyldihydrolipoyl]-L-lysyl-[protein] + (6S)-5,6,7,8-tetrahydrofolate = N(6)-[(R)-dihydrolipoyl]-L-lysyl-[protein] + (6R)-5,10-methylene-5,6,7,8-tetrahydrofolate + NH4(+)</text>
        <dbReference type="Rhea" id="RHEA:16945"/>
        <dbReference type="Rhea" id="RHEA-COMP:10475"/>
        <dbReference type="Rhea" id="RHEA-COMP:10492"/>
        <dbReference type="ChEBI" id="CHEBI:15636"/>
        <dbReference type="ChEBI" id="CHEBI:28938"/>
        <dbReference type="ChEBI" id="CHEBI:57453"/>
        <dbReference type="ChEBI" id="CHEBI:83100"/>
        <dbReference type="ChEBI" id="CHEBI:83143"/>
        <dbReference type="EC" id="2.1.2.10"/>
    </reaction>
</comment>
<dbReference type="STRING" id="645990.SAMN00120144_0366"/>
<dbReference type="AlphaFoldDB" id="A0A1W1VVC2"/>
<feature type="domain" description="GCVT N-terminal" evidence="9">
    <location>
        <begin position="30"/>
        <end position="285"/>
    </location>
</feature>
<dbReference type="Gene3D" id="4.10.1250.10">
    <property type="entry name" value="Aminomethyltransferase fragment"/>
    <property type="match status" value="1"/>
</dbReference>
<dbReference type="GO" id="GO:0004047">
    <property type="term" value="F:aminomethyltransferase activity"/>
    <property type="evidence" value="ECO:0007669"/>
    <property type="project" value="UniProtKB-UniRule"/>
</dbReference>
<evidence type="ECO:0000256" key="6">
    <source>
        <dbReference type="ARBA" id="ARBA00047665"/>
    </source>
</evidence>
<keyword evidence="12" id="KW-1185">Reference proteome</keyword>
<dbReference type="InterPro" id="IPR028896">
    <property type="entry name" value="GcvT/YgfZ/DmdA"/>
</dbReference>
<dbReference type="Gene3D" id="3.30.1360.120">
    <property type="entry name" value="Probable tRNA modification gtpase trme, domain 1"/>
    <property type="match status" value="1"/>
</dbReference>
<dbReference type="Pfam" id="PF08669">
    <property type="entry name" value="GCV_T_C"/>
    <property type="match status" value="1"/>
</dbReference>
<dbReference type="GO" id="GO:0019464">
    <property type="term" value="P:glycine decarboxylation via glycine cleavage system"/>
    <property type="evidence" value="ECO:0007669"/>
    <property type="project" value="UniProtKB-UniRule"/>
</dbReference>
<gene>
    <name evidence="7" type="primary">gcvT</name>
    <name evidence="11" type="ORF">SAMN00120144_0366</name>
</gene>
<comment type="subunit">
    <text evidence="7">The glycine cleavage system is composed of four proteins: P, T, L and H.</text>
</comment>
<organism evidence="11 12">
    <name type="scientific">Hymenobacter roseosalivarius DSM 11622</name>
    <dbReference type="NCBI Taxonomy" id="645990"/>
    <lineage>
        <taxon>Bacteria</taxon>
        <taxon>Pseudomonadati</taxon>
        <taxon>Bacteroidota</taxon>
        <taxon>Cytophagia</taxon>
        <taxon>Cytophagales</taxon>
        <taxon>Hymenobacteraceae</taxon>
        <taxon>Hymenobacter</taxon>
    </lineage>
</organism>
<keyword evidence="3 7" id="KW-0032">Aminotransferase</keyword>
<evidence type="ECO:0000259" key="9">
    <source>
        <dbReference type="Pfam" id="PF01571"/>
    </source>
</evidence>
<dbReference type="NCBIfam" id="NF001567">
    <property type="entry name" value="PRK00389.1"/>
    <property type="match status" value="1"/>
</dbReference>
<protein>
    <recommendedName>
        <fullName evidence="2 7">Aminomethyltransferase</fullName>
        <ecNumber evidence="2 7">2.1.2.10</ecNumber>
    </recommendedName>
    <alternativeName>
        <fullName evidence="5 7">Glycine cleavage system T protein</fullName>
    </alternativeName>
</protein>
<sequence length="386" mass="41830">MELASFAPQNPPLYLTPLPMAEDLKTVTLNDVHQQLGAKMVPFAGYNMPVRYSSDLDEHHTVRRAVGIFDVSHMGEFRVRGPQALDLIQRVTSNDASKLVDGKAQYACLPNTEGGIVDDLLVYRLAENDYLLVVNASNIEKDWNWISQHNTEGVEMENISDQISLFAVQGPKAAAALQPLTDVDLGGIPYYSFVQGTFAGAPNVIISATGYTGAGGFELYVPNESARAVWDKIMATGQEFGLKPIGLGARDTLRLEMGYCLYGNDIDDATSPLEAGLGWVTKFTKDFTNADNLKKQKEQGVSRKLVGFLMDSGGIPRSHYELVDEAGTKIGEVTSGTQSPSLGKGVGLGYVKTEFSTPGSKVFVQVRGKNLPATVVKLPFVKGTEE</sequence>
<evidence type="ECO:0000313" key="11">
    <source>
        <dbReference type="EMBL" id="SMB97325.1"/>
    </source>
</evidence>
<evidence type="ECO:0000256" key="4">
    <source>
        <dbReference type="ARBA" id="ARBA00022679"/>
    </source>
</evidence>
<evidence type="ECO:0000256" key="1">
    <source>
        <dbReference type="ARBA" id="ARBA00008609"/>
    </source>
</evidence>
<comment type="similarity">
    <text evidence="1 7">Belongs to the GcvT family.</text>
</comment>
<evidence type="ECO:0000313" key="12">
    <source>
        <dbReference type="Proteomes" id="UP000192266"/>
    </source>
</evidence>
<dbReference type="InterPro" id="IPR006223">
    <property type="entry name" value="GcvT"/>
</dbReference>
<dbReference type="PIRSF" id="PIRSF006487">
    <property type="entry name" value="GcvT"/>
    <property type="match status" value="1"/>
</dbReference>
<feature type="domain" description="Aminomethyltransferase C-terminal" evidence="10">
    <location>
        <begin position="303"/>
        <end position="382"/>
    </location>
</feature>
<dbReference type="HAMAP" id="MF_00259">
    <property type="entry name" value="GcvT"/>
    <property type="match status" value="1"/>
</dbReference>
<dbReference type="GO" id="GO:0005960">
    <property type="term" value="C:glycine cleavage complex"/>
    <property type="evidence" value="ECO:0007669"/>
    <property type="project" value="InterPro"/>
</dbReference>
<dbReference type="SUPFAM" id="SSF103025">
    <property type="entry name" value="Folate-binding domain"/>
    <property type="match status" value="1"/>
</dbReference>
<evidence type="ECO:0000256" key="7">
    <source>
        <dbReference type="HAMAP-Rule" id="MF_00259"/>
    </source>
</evidence>
<dbReference type="EC" id="2.1.2.10" evidence="2 7"/>
<dbReference type="SUPFAM" id="SSF101790">
    <property type="entry name" value="Aminomethyltransferase beta-barrel domain"/>
    <property type="match status" value="1"/>
</dbReference>
<evidence type="ECO:0000256" key="2">
    <source>
        <dbReference type="ARBA" id="ARBA00012616"/>
    </source>
</evidence>
<evidence type="ECO:0000256" key="3">
    <source>
        <dbReference type="ARBA" id="ARBA00022576"/>
    </source>
</evidence>
<dbReference type="NCBIfam" id="TIGR00528">
    <property type="entry name" value="gcvT"/>
    <property type="match status" value="1"/>
</dbReference>
<dbReference type="EMBL" id="FWWW01000075">
    <property type="protein sequence ID" value="SMB97325.1"/>
    <property type="molecule type" value="Genomic_DNA"/>
</dbReference>
<dbReference type="InterPro" id="IPR006222">
    <property type="entry name" value="GCVT_N"/>
</dbReference>
<dbReference type="Gene3D" id="2.40.30.110">
    <property type="entry name" value="Aminomethyltransferase beta-barrel domains"/>
    <property type="match status" value="1"/>
</dbReference>
<dbReference type="FunFam" id="4.10.1250.10:FF:000001">
    <property type="entry name" value="Aminomethyltransferase"/>
    <property type="match status" value="1"/>
</dbReference>
<dbReference type="FunFam" id="3.30.70.1400:FF:000001">
    <property type="entry name" value="Aminomethyltransferase"/>
    <property type="match status" value="1"/>
</dbReference>
<dbReference type="GO" id="GO:0005829">
    <property type="term" value="C:cytosol"/>
    <property type="evidence" value="ECO:0007669"/>
    <property type="project" value="TreeGrafter"/>
</dbReference>
<dbReference type="PANTHER" id="PTHR43757">
    <property type="entry name" value="AMINOMETHYLTRANSFERASE"/>
    <property type="match status" value="1"/>
</dbReference>
<dbReference type="Gene3D" id="3.30.70.1400">
    <property type="entry name" value="Aminomethyltransferase beta-barrel domains"/>
    <property type="match status" value="1"/>
</dbReference>
<dbReference type="Proteomes" id="UP000192266">
    <property type="component" value="Unassembled WGS sequence"/>
</dbReference>
<evidence type="ECO:0000259" key="10">
    <source>
        <dbReference type="Pfam" id="PF08669"/>
    </source>
</evidence>
<dbReference type="InterPro" id="IPR027266">
    <property type="entry name" value="TrmE/GcvT-like"/>
</dbReference>
<proteinExistence type="inferred from homology"/>
<dbReference type="InterPro" id="IPR013977">
    <property type="entry name" value="GcvT_C"/>
</dbReference>
<dbReference type="GO" id="GO:0008483">
    <property type="term" value="F:transaminase activity"/>
    <property type="evidence" value="ECO:0007669"/>
    <property type="project" value="UniProtKB-KW"/>
</dbReference>
<dbReference type="FunFam" id="2.40.30.110:FF:000003">
    <property type="entry name" value="Aminomethyltransferase"/>
    <property type="match status" value="1"/>
</dbReference>
<dbReference type="InterPro" id="IPR029043">
    <property type="entry name" value="GcvT/YgfZ_C"/>
</dbReference>
<keyword evidence="4 7" id="KW-0808">Transferase</keyword>
<dbReference type="Pfam" id="PF01571">
    <property type="entry name" value="GCV_T"/>
    <property type="match status" value="1"/>
</dbReference>
<name>A0A1W1VVC2_9BACT</name>
<feature type="binding site" evidence="8">
    <location>
        <position position="218"/>
    </location>
    <ligand>
        <name>substrate</name>
    </ligand>
</feature>
<comment type="function">
    <text evidence="7">The glycine cleavage system catalyzes the degradation of glycine.</text>
</comment>